<proteinExistence type="predicted"/>
<reference evidence="1" key="1">
    <citation type="submission" date="2018-02" db="EMBL/GenBank/DDBJ databases">
        <title>Rhizophora mucronata_Transcriptome.</title>
        <authorList>
            <person name="Meera S.P."/>
            <person name="Sreeshan A."/>
            <person name="Augustine A."/>
        </authorList>
    </citation>
    <scope>NUCLEOTIDE SEQUENCE</scope>
    <source>
        <tissue evidence="1">Leaf</tissue>
    </source>
</reference>
<accession>A0A2P2LZJ6</accession>
<dbReference type="AlphaFoldDB" id="A0A2P2LZJ6"/>
<protein>
    <submittedName>
        <fullName evidence="1">Thioredoxin H-type-like</fullName>
    </submittedName>
</protein>
<organism evidence="1">
    <name type="scientific">Rhizophora mucronata</name>
    <name type="common">Asiatic mangrove</name>
    <dbReference type="NCBI Taxonomy" id="61149"/>
    <lineage>
        <taxon>Eukaryota</taxon>
        <taxon>Viridiplantae</taxon>
        <taxon>Streptophyta</taxon>
        <taxon>Embryophyta</taxon>
        <taxon>Tracheophyta</taxon>
        <taxon>Spermatophyta</taxon>
        <taxon>Magnoliopsida</taxon>
        <taxon>eudicotyledons</taxon>
        <taxon>Gunneridae</taxon>
        <taxon>Pentapetalae</taxon>
        <taxon>rosids</taxon>
        <taxon>fabids</taxon>
        <taxon>Malpighiales</taxon>
        <taxon>Rhizophoraceae</taxon>
        <taxon>Rhizophora</taxon>
    </lineage>
</organism>
<sequence length="81" mass="8856">MRSLAAHKIHLSDCTTESTMAVIFFCSSGLLAPTSLSNCCPSLRKKKVGVALMSQEVLKSVSSSTSINRNIRERYFSDNSL</sequence>
<name>A0A2P2LZJ6_RHIMU</name>
<dbReference type="EMBL" id="GGEC01042916">
    <property type="protein sequence ID" value="MBX23400.1"/>
    <property type="molecule type" value="Transcribed_RNA"/>
</dbReference>
<evidence type="ECO:0000313" key="1">
    <source>
        <dbReference type="EMBL" id="MBX23400.1"/>
    </source>
</evidence>